<evidence type="ECO:0008006" key="3">
    <source>
        <dbReference type="Google" id="ProtNLM"/>
    </source>
</evidence>
<sequence>MPHTPIINTLSPSRMSTYLNATNQDQAKALELYIWNSQISAALLVPMHLCEITIRNTVAQVLETQFNAQWPWARSLELTLPKYFRAELTKARNQQDVRNRASKVIPELTFNFWQQMFVTKYDQQFWQPYLHTLLPNAPANMPVDQLRASIFNDLDKIRKLRNRIAHHEPIFKQDLNLIMNKIESLIYFRCSNTSDWATPYYQVQALLQVKP</sequence>
<comment type="caution">
    <text evidence="1">The sequence shown here is derived from an EMBL/GenBank/DDBJ whole genome shotgun (WGS) entry which is preliminary data.</text>
</comment>
<gene>
    <name evidence="1" type="ORF">DFP80_10284</name>
</gene>
<dbReference type="EMBL" id="QNSE01000002">
    <property type="protein sequence ID" value="RBP85087.1"/>
    <property type="molecule type" value="Genomic_DNA"/>
</dbReference>
<keyword evidence="2" id="KW-1185">Reference proteome</keyword>
<evidence type="ECO:0000313" key="2">
    <source>
        <dbReference type="Proteomes" id="UP000252792"/>
    </source>
</evidence>
<protein>
    <recommendedName>
        <fullName evidence="3">Abi-like protein</fullName>
    </recommendedName>
</protein>
<reference evidence="1 2" key="1">
    <citation type="submission" date="2018-06" db="EMBL/GenBank/DDBJ databases">
        <title>Genomic Encyclopedia of Type Strains, Phase III (KMG-III): the genomes of soil and plant-associated and newly described type strains.</title>
        <authorList>
            <person name="Whitman W."/>
        </authorList>
    </citation>
    <scope>NUCLEOTIDE SEQUENCE [LARGE SCALE GENOMIC DNA]</scope>
    <source>
        <strain evidence="1 2">CECT 7377</strain>
    </source>
</reference>
<dbReference type="Proteomes" id="UP000252792">
    <property type="component" value="Unassembled WGS sequence"/>
</dbReference>
<accession>A0A366JE18</accession>
<evidence type="ECO:0000313" key="1">
    <source>
        <dbReference type="EMBL" id="RBP85087.1"/>
    </source>
</evidence>
<organism evidence="1 2">
    <name type="scientific">Marinomonas rhizomae</name>
    <dbReference type="NCBI Taxonomy" id="491948"/>
    <lineage>
        <taxon>Bacteria</taxon>
        <taxon>Pseudomonadati</taxon>
        <taxon>Pseudomonadota</taxon>
        <taxon>Gammaproteobacteria</taxon>
        <taxon>Oceanospirillales</taxon>
        <taxon>Oceanospirillaceae</taxon>
        <taxon>Marinomonas</taxon>
    </lineage>
</organism>
<name>A0A366JE18_9GAMM</name>
<proteinExistence type="predicted"/>
<dbReference type="AlphaFoldDB" id="A0A366JE18"/>
<dbReference type="OrthoDB" id="9813050at2"/>
<dbReference type="RefSeq" id="WP_113915212.1">
    <property type="nucleotide sequence ID" value="NZ_QNSE01000002.1"/>
</dbReference>